<evidence type="ECO:0000256" key="2">
    <source>
        <dbReference type="ARBA" id="ARBA00022833"/>
    </source>
</evidence>
<dbReference type="AlphaFoldDB" id="A0A7R8CZD7"/>
<dbReference type="Proteomes" id="UP000675881">
    <property type="component" value="Chromosome 6"/>
</dbReference>
<dbReference type="InterPro" id="IPR051190">
    <property type="entry name" value="Baculoviral_IAP"/>
</dbReference>
<dbReference type="CDD" id="cd00022">
    <property type="entry name" value="BIR"/>
    <property type="match status" value="1"/>
</dbReference>
<dbReference type="Gene3D" id="1.10.1170.10">
    <property type="entry name" value="Inhibitor Of Apoptosis Protein (2mihbC-IAP-1), Chain A"/>
    <property type="match status" value="1"/>
</dbReference>
<protein>
    <submittedName>
        <fullName evidence="3">BIRC5</fullName>
    </submittedName>
</protein>
<dbReference type="PANTHER" id="PTHR46771:SF5">
    <property type="entry name" value="DETERIN"/>
    <property type="match status" value="1"/>
</dbReference>
<evidence type="ECO:0000256" key="1">
    <source>
        <dbReference type="ARBA" id="ARBA00022723"/>
    </source>
</evidence>
<dbReference type="SMART" id="SM00238">
    <property type="entry name" value="BIR"/>
    <property type="match status" value="1"/>
</dbReference>
<name>A0A7R8CZD7_LEPSM</name>
<dbReference type="OrthoDB" id="6415325at2759"/>
<dbReference type="InterPro" id="IPR001370">
    <property type="entry name" value="BIR_rpt"/>
</dbReference>
<dbReference type="GO" id="GO:0046872">
    <property type="term" value="F:metal ion binding"/>
    <property type="evidence" value="ECO:0007669"/>
    <property type="project" value="UniProtKB-KW"/>
</dbReference>
<reference evidence="3" key="1">
    <citation type="submission" date="2021-02" db="EMBL/GenBank/DDBJ databases">
        <authorList>
            <person name="Bekaert M."/>
        </authorList>
    </citation>
    <scope>NUCLEOTIDE SEQUENCE</scope>
    <source>
        <strain evidence="3">IoA-00</strain>
    </source>
</reference>
<dbReference type="EMBL" id="HG994585">
    <property type="protein sequence ID" value="CAF2975547.1"/>
    <property type="molecule type" value="Genomic_DNA"/>
</dbReference>
<dbReference type="SUPFAM" id="SSF57924">
    <property type="entry name" value="Inhibitor of apoptosis (IAP) repeat"/>
    <property type="match status" value="1"/>
</dbReference>
<organism evidence="3 4">
    <name type="scientific">Lepeophtheirus salmonis</name>
    <name type="common">Salmon louse</name>
    <name type="synonym">Caligus salmonis</name>
    <dbReference type="NCBI Taxonomy" id="72036"/>
    <lineage>
        <taxon>Eukaryota</taxon>
        <taxon>Metazoa</taxon>
        <taxon>Ecdysozoa</taxon>
        <taxon>Arthropoda</taxon>
        <taxon>Crustacea</taxon>
        <taxon>Multicrustacea</taxon>
        <taxon>Hexanauplia</taxon>
        <taxon>Copepoda</taxon>
        <taxon>Siphonostomatoida</taxon>
        <taxon>Caligidae</taxon>
        <taxon>Lepeophtheirus</taxon>
    </lineage>
</organism>
<gene>
    <name evidence="3" type="ORF">LSAA_11907</name>
</gene>
<keyword evidence="1" id="KW-0479">Metal-binding</keyword>
<keyword evidence="2" id="KW-0862">Zinc</keyword>
<accession>A0A7R8CZD7</accession>
<proteinExistence type="predicted"/>
<dbReference type="PROSITE" id="PS50143">
    <property type="entry name" value="BIR_REPEAT_2"/>
    <property type="match status" value="1"/>
</dbReference>
<evidence type="ECO:0000313" key="3">
    <source>
        <dbReference type="EMBL" id="CAF2975547.1"/>
    </source>
</evidence>
<keyword evidence="4" id="KW-1185">Reference proteome</keyword>
<dbReference type="Pfam" id="PF00653">
    <property type="entry name" value="BIR"/>
    <property type="match status" value="1"/>
</dbReference>
<sequence>MRGCTRSICIRIEYVLVIIKDGEKNELEYELEKKTRDLKKGGISKSIRFNLHQNVRFRVQGEKYWSYEDRLKTFKSWPLKNGTKCTPEEMAASGFYFVGNKKEPDLVRCYYCLRELDGWEPTDVPHEEHARKPCPFIELGKTHSEVTVIEGLVLESERRILLLKNKFQSDEDDFLQTAAQLRKEMMDLIENNPNRRSSRARKKKT</sequence>
<dbReference type="PANTHER" id="PTHR46771">
    <property type="entry name" value="DETERIN"/>
    <property type="match status" value="1"/>
</dbReference>
<evidence type="ECO:0000313" key="4">
    <source>
        <dbReference type="Proteomes" id="UP000675881"/>
    </source>
</evidence>